<keyword evidence="1" id="KW-0175">Coiled coil</keyword>
<evidence type="ECO:0000313" key="6">
    <source>
        <dbReference type="Proteomes" id="UP000821853"/>
    </source>
</evidence>
<organism evidence="5 6">
    <name type="scientific">Haemaphysalis longicornis</name>
    <name type="common">Bush tick</name>
    <dbReference type="NCBI Taxonomy" id="44386"/>
    <lineage>
        <taxon>Eukaryota</taxon>
        <taxon>Metazoa</taxon>
        <taxon>Ecdysozoa</taxon>
        <taxon>Arthropoda</taxon>
        <taxon>Chelicerata</taxon>
        <taxon>Arachnida</taxon>
        <taxon>Acari</taxon>
        <taxon>Parasitiformes</taxon>
        <taxon>Ixodida</taxon>
        <taxon>Ixodoidea</taxon>
        <taxon>Ixodidae</taxon>
        <taxon>Haemaphysalinae</taxon>
        <taxon>Haemaphysalis</taxon>
    </lineage>
</organism>
<dbReference type="PROSITE" id="PS50132">
    <property type="entry name" value="RGS"/>
    <property type="match status" value="1"/>
</dbReference>
<dbReference type="PANTHER" id="PTHR22775:SF48">
    <property type="entry name" value="SORTING NEXIN-25"/>
    <property type="match status" value="1"/>
</dbReference>
<feature type="transmembrane region" description="Helical" evidence="2">
    <location>
        <begin position="31"/>
        <end position="49"/>
    </location>
</feature>
<dbReference type="Pfam" id="PF02194">
    <property type="entry name" value="PXA"/>
    <property type="match status" value="1"/>
</dbReference>
<name>A0A9J6GGM8_HAELO</name>
<dbReference type="SMART" id="SM00313">
    <property type="entry name" value="PXA"/>
    <property type="match status" value="1"/>
</dbReference>
<keyword evidence="2" id="KW-0812">Transmembrane</keyword>
<dbReference type="PANTHER" id="PTHR22775">
    <property type="entry name" value="SORTING NEXIN"/>
    <property type="match status" value="1"/>
</dbReference>
<evidence type="ECO:0000256" key="2">
    <source>
        <dbReference type="SAM" id="Phobius"/>
    </source>
</evidence>
<keyword evidence="6" id="KW-1185">Reference proteome</keyword>
<keyword evidence="2" id="KW-1133">Transmembrane helix</keyword>
<dbReference type="OMA" id="ESWMERI"/>
<evidence type="ECO:0000259" key="4">
    <source>
        <dbReference type="PROSITE" id="PS51207"/>
    </source>
</evidence>
<dbReference type="Gene3D" id="1.10.167.10">
    <property type="entry name" value="Regulator of G-protein Signalling 4, domain 2"/>
    <property type="match status" value="1"/>
</dbReference>
<sequence>MGTLGSNLIKGSFVVCVAAALTHYWGHLDTAGVALMYVGMVSIGVILGCRSVLCTDDQYPVVLREHDGNRLLKQVLQEKMKEYSRMDGSEKVKQIVFSRTVDAKINEIFDLVFRDFILPWYKHLVPDHRCFCMLLRGEIWRVLRNLKDRCHKIDDVKLLTDHMVRKVQTHFHAARIASGGNGERRPFPLSAFLETPELELNHLRQVSDFLLALLLPSEYALCISVRHLLREILACLVFQPTVDLVTDPDYINQKLIAYLQWLQAENEKHSRTYAYAETWEDFIFVIDTCTDVADLKRMRTVFLIVAIFVLNVLCIPFAASGKMWKTCDFRANNLAIRYWQEEWHQLGNEIYQTYIKRPRQGIRLSKGVLKGIEAFIMANQGPEAFLQAQKEVYQMLEERYYHSFLVSDAYHNMVLETDNLHLDLGSYREDEKSPSSGSQPEECVPAVMESSELTVEQCYAQRENQLTRLESRMNDKRSALQALRATPNSDPKMVQVLEKEMQEMQAQCDLLTEQLQRASSWIQALGSWTAAIHSSEVGRRTLPALKKNLSFTVLKFFRNLSGPILQDSNEEEDDLYLYDKDLRDDKKDDVAVPLYALADELFELQGVFNLLRRALIAFVQTYYGKPINRQVSWSNAACSTAKYSAAIAKLASVK</sequence>
<dbReference type="InterPro" id="IPR016137">
    <property type="entry name" value="RGS"/>
</dbReference>
<feature type="transmembrane region" description="Helical" evidence="2">
    <location>
        <begin position="7"/>
        <end position="25"/>
    </location>
</feature>
<feature type="domain" description="RGS" evidence="3">
    <location>
        <begin position="328"/>
        <end position="414"/>
    </location>
</feature>
<dbReference type="InterPro" id="IPR044926">
    <property type="entry name" value="RGS_subdomain_2"/>
</dbReference>
<gene>
    <name evidence="5" type="ORF">HPB48_001113</name>
</gene>
<comment type="caution">
    <text evidence="5">The sequence shown here is derived from an EMBL/GenBank/DDBJ whole genome shotgun (WGS) entry which is preliminary data.</text>
</comment>
<dbReference type="GO" id="GO:0035091">
    <property type="term" value="F:phosphatidylinositol binding"/>
    <property type="evidence" value="ECO:0007669"/>
    <property type="project" value="TreeGrafter"/>
</dbReference>
<evidence type="ECO:0000256" key="1">
    <source>
        <dbReference type="SAM" id="Coils"/>
    </source>
</evidence>
<dbReference type="Pfam" id="PF00615">
    <property type="entry name" value="RGS"/>
    <property type="match status" value="1"/>
</dbReference>
<protein>
    <recommendedName>
        <fullName evidence="7">Sorting nexin-25</fullName>
    </recommendedName>
</protein>
<dbReference type="VEuPathDB" id="VectorBase:HLOH_042901"/>
<dbReference type="InterPro" id="IPR003114">
    <property type="entry name" value="Phox_assoc"/>
</dbReference>
<evidence type="ECO:0008006" key="7">
    <source>
        <dbReference type="Google" id="ProtNLM"/>
    </source>
</evidence>
<dbReference type="OrthoDB" id="120967at2759"/>
<evidence type="ECO:0000313" key="5">
    <source>
        <dbReference type="EMBL" id="KAH9373937.1"/>
    </source>
</evidence>
<dbReference type="PROSITE" id="PS51207">
    <property type="entry name" value="PXA"/>
    <property type="match status" value="1"/>
</dbReference>
<reference evidence="5 6" key="1">
    <citation type="journal article" date="2020" name="Cell">
        <title>Large-Scale Comparative Analyses of Tick Genomes Elucidate Their Genetic Diversity and Vector Capacities.</title>
        <authorList>
            <consortium name="Tick Genome and Microbiome Consortium (TIGMIC)"/>
            <person name="Jia N."/>
            <person name="Wang J."/>
            <person name="Shi W."/>
            <person name="Du L."/>
            <person name="Sun Y."/>
            <person name="Zhan W."/>
            <person name="Jiang J.F."/>
            <person name="Wang Q."/>
            <person name="Zhang B."/>
            <person name="Ji P."/>
            <person name="Bell-Sakyi L."/>
            <person name="Cui X.M."/>
            <person name="Yuan T.T."/>
            <person name="Jiang B.G."/>
            <person name="Yang W.F."/>
            <person name="Lam T.T."/>
            <person name="Chang Q.C."/>
            <person name="Ding S.J."/>
            <person name="Wang X.J."/>
            <person name="Zhu J.G."/>
            <person name="Ruan X.D."/>
            <person name="Zhao L."/>
            <person name="Wei J.T."/>
            <person name="Ye R.Z."/>
            <person name="Que T.C."/>
            <person name="Du C.H."/>
            <person name="Zhou Y.H."/>
            <person name="Cheng J.X."/>
            <person name="Dai P.F."/>
            <person name="Guo W.B."/>
            <person name="Han X.H."/>
            <person name="Huang E.J."/>
            <person name="Li L.F."/>
            <person name="Wei W."/>
            <person name="Gao Y.C."/>
            <person name="Liu J.Z."/>
            <person name="Shao H.Z."/>
            <person name="Wang X."/>
            <person name="Wang C.C."/>
            <person name="Yang T.C."/>
            <person name="Huo Q.B."/>
            <person name="Li W."/>
            <person name="Chen H.Y."/>
            <person name="Chen S.E."/>
            <person name="Zhou L.G."/>
            <person name="Ni X.B."/>
            <person name="Tian J.H."/>
            <person name="Sheng Y."/>
            <person name="Liu T."/>
            <person name="Pan Y.S."/>
            <person name="Xia L.Y."/>
            <person name="Li J."/>
            <person name="Zhao F."/>
            <person name="Cao W.C."/>
        </authorList>
    </citation>
    <scope>NUCLEOTIDE SEQUENCE [LARGE SCALE GENOMIC DNA]</scope>
    <source>
        <strain evidence="5">HaeL-2018</strain>
    </source>
</reference>
<accession>A0A9J6GGM8</accession>
<dbReference type="Gene3D" id="1.20.120.1490">
    <property type="match status" value="1"/>
</dbReference>
<feature type="coiled-coil region" evidence="1">
    <location>
        <begin position="459"/>
        <end position="514"/>
    </location>
</feature>
<dbReference type="AlphaFoldDB" id="A0A9J6GGM8"/>
<dbReference type="Proteomes" id="UP000821853">
    <property type="component" value="Chromosome 4"/>
</dbReference>
<dbReference type="SUPFAM" id="SSF48097">
    <property type="entry name" value="Regulator of G-protein signaling, RGS"/>
    <property type="match status" value="1"/>
</dbReference>
<keyword evidence="2" id="KW-0472">Membrane</keyword>
<feature type="domain" description="PXA" evidence="4">
    <location>
        <begin position="98"/>
        <end position="263"/>
    </location>
</feature>
<feature type="transmembrane region" description="Helical" evidence="2">
    <location>
        <begin position="301"/>
        <end position="319"/>
    </location>
</feature>
<dbReference type="InterPro" id="IPR036305">
    <property type="entry name" value="RGS_sf"/>
</dbReference>
<dbReference type="EMBL" id="JABSTR010000006">
    <property type="protein sequence ID" value="KAH9373937.1"/>
    <property type="molecule type" value="Genomic_DNA"/>
</dbReference>
<proteinExistence type="predicted"/>
<evidence type="ECO:0000259" key="3">
    <source>
        <dbReference type="PROSITE" id="PS50132"/>
    </source>
</evidence>